<dbReference type="EMBL" id="JSAM01000029">
    <property type="protein sequence ID" value="KIA78254.1"/>
    <property type="molecule type" value="Genomic_DNA"/>
</dbReference>
<reference evidence="1 2" key="1">
    <citation type="journal article" date="2014" name="Mol. Biol. Evol.">
        <title>Massive expansion of Ubiquitination-related gene families within the Chlamydiae.</title>
        <authorList>
            <person name="Domman D."/>
            <person name="Collingro A."/>
            <person name="Lagkouvardos I."/>
            <person name="Gehre L."/>
            <person name="Weinmaier T."/>
            <person name="Rattei T."/>
            <person name="Subtil A."/>
            <person name="Horn M."/>
        </authorList>
    </citation>
    <scope>NUCLEOTIDE SEQUENCE [LARGE SCALE GENOMIC DNA]</scope>
    <source>
        <strain evidence="1 2">OEW1</strain>
    </source>
</reference>
<protein>
    <recommendedName>
        <fullName evidence="3">Transposase IS4-like domain-containing protein</fullName>
    </recommendedName>
</protein>
<comment type="caution">
    <text evidence="1">The sequence shown here is derived from an EMBL/GenBank/DDBJ whole genome shotgun (WGS) entry which is preliminary data.</text>
</comment>
<dbReference type="AlphaFoldDB" id="A0A0C1EPT7"/>
<proteinExistence type="predicted"/>
<evidence type="ECO:0008006" key="3">
    <source>
        <dbReference type="Google" id="ProtNLM"/>
    </source>
</evidence>
<organism evidence="1 2">
    <name type="scientific">Parachlamydia acanthamoebae</name>
    <dbReference type="NCBI Taxonomy" id="83552"/>
    <lineage>
        <taxon>Bacteria</taxon>
        <taxon>Pseudomonadati</taxon>
        <taxon>Chlamydiota</taxon>
        <taxon>Chlamydiia</taxon>
        <taxon>Parachlamydiales</taxon>
        <taxon>Parachlamydiaceae</taxon>
        <taxon>Parachlamydia</taxon>
    </lineage>
</organism>
<sequence>MQAKIVIADKVFRTKEKVIIHLKKAGKGIVILSRRNAKEPMKYDKHHYKARHLIENFFAN</sequence>
<dbReference type="Proteomes" id="UP000031307">
    <property type="component" value="Unassembled WGS sequence"/>
</dbReference>
<name>A0A0C1EPT7_9BACT</name>
<accession>A0A0C1EPT7</accession>
<gene>
    <name evidence="1" type="ORF">DB43_EJ00250</name>
</gene>
<evidence type="ECO:0000313" key="1">
    <source>
        <dbReference type="EMBL" id="KIA78254.1"/>
    </source>
</evidence>
<evidence type="ECO:0000313" key="2">
    <source>
        <dbReference type="Proteomes" id="UP000031307"/>
    </source>
</evidence>